<comment type="function">
    <text evidence="2 11">Catalyzes the insertion of molybdate into adenylated molybdopterin with the concomitant release of AMP.</text>
</comment>
<dbReference type="PANTHER" id="PTHR10192">
    <property type="entry name" value="MOLYBDOPTERIN BIOSYNTHESIS PROTEIN"/>
    <property type="match status" value="1"/>
</dbReference>
<keyword evidence="5 11" id="KW-0500">Molybdenum</keyword>
<dbReference type="NCBIfam" id="NF045515">
    <property type="entry name" value="Glp_gephyrin"/>
    <property type="match status" value="1"/>
</dbReference>
<keyword evidence="8 11" id="KW-0460">Magnesium</keyword>
<dbReference type="Gene3D" id="3.40.980.10">
    <property type="entry name" value="MoaB/Mog-like domain"/>
    <property type="match status" value="1"/>
</dbReference>
<evidence type="ECO:0000256" key="8">
    <source>
        <dbReference type="ARBA" id="ARBA00022842"/>
    </source>
</evidence>
<dbReference type="Pfam" id="PF00994">
    <property type="entry name" value="MoCF_biosynth"/>
    <property type="match status" value="1"/>
</dbReference>
<dbReference type="UniPathway" id="UPA00344"/>
<evidence type="ECO:0000259" key="12">
    <source>
        <dbReference type="SMART" id="SM00852"/>
    </source>
</evidence>
<evidence type="ECO:0000256" key="6">
    <source>
        <dbReference type="ARBA" id="ARBA00022679"/>
    </source>
</evidence>
<evidence type="ECO:0000313" key="13">
    <source>
        <dbReference type="EMBL" id="RAR64206.1"/>
    </source>
</evidence>
<dbReference type="PANTHER" id="PTHR10192:SF31">
    <property type="entry name" value="MOLYBDOPTERIN MOLYBDENUMTRANSFERASE"/>
    <property type="match status" value="1"/>
</dbReference>
<dbReference type="Gene3D" id="2.170.190.11">
    <property type="entry name" value="Molybdopterin biosynthesis moea protein, domain 3"/>
    <property type="match status" value="1"/>
</dbReference>
<feature type="domain" description="MoaB/Mog" evidence="12">
    <location>
        <begin position="211"/>
        <end position="350"/>
    </location>
</feature>
<dbReference type="Pfam" id="PF03454">
    <property type="entry name" value="MoeA_C"/>
    <property type="match status" value="1"/>
</dbReference>
<dbReference type="Gene3D" id="3.90.105.10">
    <property type="entry name" value="Molybdopterin biosynthesis moea protein, domain 2"/>
    <property type="match status" value="1"/>
</dbReference>
<evidence type="ECO:0000256" key="1">
    <source>
        <dbReference type="ARBA" id="ARBA00001946"/>
    </source>
</evidence>
<dbReference type="InterPro" id="IPR005111">
    <property type="entry name" value="MoeA_C_domain_IV"/>
</dbReference>
<dbReference type="SUPFAM" id="SSF63882">
    <property type="entry name" value="MoeA N-terminal region -like"/>
    <property type="match status" value="1"/>
</dbReference>
<dbReference type="InterPro" id="IPR038987">
    <property type="entry name" value="MoeA-like"/>
</dbReference>
<comment type="caution">
    <text evidence="13">The sequence shown here is derived from an EMBL/GenBank/DDBJ whole genome shotgun (WGS) entry which is preliminary data.</text>
</comment>
<evidence type="ECO:0000256" key="3">
    <source>
        <dbReference type="ARBA" id="ARBA00005046"/>
    </source>
</evidence>
<keyword evidence="9 11" id="KW-0501">Molybdenum cofactor biosynthesis</keyword>
<proteinExistence type="inferred from homology"/>
<dbReference type="GO" id="GO:0005829">
    <property type="term" value="C:cytosol"/>
    <property type="evidence" value="ECO:0007669"/>
    <property type="project" value="TreeGrafter"/>
</dbReference>
<evidence type="ECO:0000313" key="14">
    <source>
        <dbReference type="Proteomes" id="UP000249700"/>
    </source>
</evidence>
<dbReference type="Gene3D" id="2.40.340.10">
    <property type="entry name" value="MoeA, C-terminal, domain IV"/>
    <property type="match status" value="1"/>
</dbReference>
<dbReference type="SUPFAM" id="SSF53218">
    <property type="entry name" value="Molybdenum cofactor biosynthesis proteins"/>
    <property type="match status" value="1"/>
</dbReference>
<dbReference type="FunFam" id="3.40.980.10:FF:000004">
    <property type="entry name" value="Molybdopterin molybdenumtransferase"/>
    <property type="match status" value="1"/>
</dbReference>
<comment type="catalytic activity">
    <reaction evidence="10">
        <text>adenylyl-molybdopterin + molybdate = Mo-molybdopterin + AMP + H(+)</text>
        <dbReference type="Rhea" id="RHEA:35047"/>
        <dbReference type="ChEBI" id="CHEBI:15378"/>
        <dbReference type="ChEBI" id="CHEBI:36264"/>
        <dbReference type="ChEBI" id="CHEBI:62727"/>
        <dbReference type="ChEBI" id="CHEBI:71302"/>
        <dbReference type="ChEBI" id="CHEBI:456215"/>
        <dbReference type="EC" id="2.10.1.1"/>
    </reaction>
</comment>
<dbReference type="InterPro" id="IPR001453">
    <property type="entry name" value="MoaB/Mog_dom"/>
</dbReference>
<organism evidence="13 14">
    <name type="scientific">Onishia taeanensis</name>
    <dbReference type="NCBI Taxonomy" id="284577"/>
    <lineage>
        <taxon>Bacteria</taxon>
        <taxon>Pseudomonadati</taxon>
        <taxon>Pseudomonadota</taxon>
        <taxon>Gammaproteobacteria</taxon>
        <taxon>Oceanospirillales</taxon>
        <taxon>Halomonadaceae</taxon>
        <taxon>Onishia</taxon>
    </lineage>
</organism>
<keyword evidence="6 11" id="KW-0808">Transferase</keyword>
<protein>
    <recommendedName>
        <fullName evidence="11">Molybdopterin molybdenumtransferase</fullName>
        <ecNumber evidence="11">2.10.1.1</ecNumber>
    </recommendedName>
</protein>
<accession>A0A328Y4F5</accession>
<dbReference type="SUPFAM" id="SSF63867">
    <property type="entry name" value="MoeA C-terminal domain-like"/>
    <property type="match status" value="1"/>
</dbReference>
<reference evidence="13 14" key="1">
    <citation type="submission" date="2018-06" db="EMBL/GenBank/DDBJ databases">
        <title>Comparative analysis of microorganisms from saline springs in Andes Mountain Range, Colombia.</title>
        <authorList>
            <person name="Rubin E."/>
        </authorList>
    </citation>
    <scope>NUCLEOTIDE SEQUENCE [LARGE SCALE GENOMIC DNA]</scope>
    <source>
        <strain evidence="13 14">USBA-857</strain>
    </source>
</reference>
<dbReference type="GO" id="GO:0046872">
    <property type="term" value="F:metal ion binding"/>
    <property type="evidence" value="ECO:0007669"/>
    <property type="project" value="UniProtKB-UniRule"/>
</dbReference>
<dbReference type="Proteomes" id="UP000249700">
    <property type="component" value="Unassembled WGS sequence"/>
</dbReference>
<dbReference type="AlphaFoldDB" id="A0A328Y4F5"/>
<dbReference type="GO" id="GO:0061599">
    <property type="term" value="F:molybdopterin molybdotransferase activity"/>
    <property type="evidence" value="ECO:0007669"/>
    <property type="project" value="UniProtKB-UniRule"/>
</dbReference>
<evidence type="ECO:0000256" key="5">
    <source>
        <dbReference type="ARBA" id="ARBA00022505"/>
    </source>
</evidence>
<dbReference type="CDD" id="cd00887">
    <property type="entry name" value="MoeA"/>
    <property type="match status" value="1"/>
</dbReference>
<dbReference type="NCBIfam" id="TIGR00177">
    <property type="entry name" value="molyb_syn"/>
    <property type="match status" value="1"/>
</dbReference>
<evidence type="ECO:0000256" key="7">
    <source>
        <dbReference type="ARBA" id="ARBA00022723"/>
    </source>
</evidence>
<comment type="pathway">
    <text evidence="3 11">Cofactor biosynthesis; molybdopterin biosynthesis.</text>
</comment>
<name>A0A328Y4F5_9GAMM</name>
<dbReference type="OrthoDB" id="9804758at2"/>
<dbReference type="SMART" id="SM00852">
    <property type="entry name" value="MoCF_biosynth"/>
    <property type="match status" value="1"/>
</dbReference>
<evidence type="ECO:0000256" key="11">
    <source>
        <dbReference type="RuleBase" id="RU365090"/>
    </source>
</evidence>
<evidence type="ECO:0000256" key="4">
    <source>
        <dbReference type="ARBA" id="ARBA00010763"/>
    </source>
</evidence>
<comment type="similarity">
    <text evidence="4 11">Belongs to the MoeA family.</text>
</comment>
<dbReference type="EMBL" id="QLSX01000001">
    <property type="protein sequence ID" value="RAR64206.1"/>
    <property type="molecule type" value="Genomic_DNA"/>
</dbReference>
<dbReference type="EC" id="2.10.1.1" evidence="11"/>
<gene>
    <name evidence="13" type="ORF">BCL93_10122</name>
</gene>
<keyword evidence="7 11" id="KW-0479">Metal-binding</keyword>
<dbReference type="InterPro" id="IPR008284">
    <property type="entry name" value="MoCF_biosynth_CS"/>
</dbReference>
<dbReference type="InterPro" id="IPR005110">
    <property type="entry name" value="MoeA_linker/N"/>
</dbReference>
<evidence type="ECO:0000256" key="9">
    <source>
        <dbReference type="ARBA" id="ARBA00023150"/>
    </source>
</evidence>
<dbReference type="RefSeq" id="WP_112053097.1">
    <property type="nucleotide sequence ID" value="NZ_QLSX01000001.1"/>
</dbReference>
<comment type="cofactor">
    <cofactor evidence="1 11">
        <name>Mg(2+)</name>
        <dbReference type="ChEBI" id="CHEBI:18420"/>
    </cofactor>
</comment>
<dbReference type="Pfam" id="PF03453">
    <property type="entry name" value="MoeA_N"/>
    <property type="match status" value="1"/>
</dbReference>
<sequence>MSLSCFDLGERMLSVDEALEAILGFAAASSPAHETLPLAALRGRVLSEDITSPVNVPQNTNAAMDGIALAWPVGQQSQRQVQEQGQKHAPLALPECWALVGESLAGHGYRDEVPEHAAVSITTGAPMPPGTDTVIMSEQLEEAPPEAGRERVRVTRPETVKVGQHVRQAGEDVPHGAVALTAGTRLAAEHLGLLASLGVDRARVSRQVKVAIFSTGDEVTAPGEPLPMDGIFDANRFSLHGLLTALGVEVIDLGILADSSQGMVSALRDAAAAADIVITSGGVSVGQADWIKPALAETGELGFWRIAMRPGRPLAFGRLGSERVPFFGLPGNPVAVMVTFLQFVQPLIRRLQGEHAWQPLRLMARAEESLKSRSGRVDFLRGVYHADESGQLWVRSTGRQGSGILSSMVAANCLIEIAAPCAGIEAGETVTLQPFMHRG</sequence>
<evidence type="ECO:0000256" key="2">
    <source>
        <dbReference type="ARBA" id="ARBA00002901"/>
    </source>
</evidence>
<dbReference type="InterPro" id="IPR036135">
    <property type="entry name" value="MoeA_linker/N_sf"/>
</dbReference>
<dbReference type="PROSITE" id="PS01079">
    <property type="entry name" value="MOCF_BIOSYNTHESIS_2"/>
    <property type="match status" value="1"/>
</dbReference>
<dbReference type="GO" id="GO:0006777">
    <property type="term" value="P:Mo-molybdopterin cofactor biosynthetic process"/>
    <property type="evidence" value="ECO:0007669"/>
    <property type="project" value="UniProtKB-UniRule"/>
</dbReference>
<dbReference type="InterPro" id="IPR036688">
    <property type="entry name" value="MoeA_C_domain_IV_sf"/>
</dbReference>
<evidence type="ECO:0000256" key="10">
    <source>
        <dbReference type="ARBA" id="ARBA00047317"/>
    </source>
</evidence>
<dbReference type="InterPro" id="IPR036425">
    <property type="entry name" value="MoaB/Mog-like_dom_sf"/>
</dbReference>